<dbReference type="AlphaFoldDB" id="A0A183E4D8"/>
<dbReference type="WBParaSite" id="GPUH_0001585101-mRNA-1">
    <property type="protein sequence ID" value="GPUH_0001585101-mRNA-1"/>
    <property type="gene ID" value="GPUH_0001585101"/>
</dbReference>
<evidence type="ECO:0000256" key="12">
    <source>
        <dbReference type="PROSITE-ProRule" id="PRU10141"/>
    </source>
</evidence>
<dbReference type="InterPro" id="IPR000719">
    <property type="entry name" value="Prot_kinase_dom"/>
</dbReference>
<comment type="similarity">
    <text evidence="13">Belongs to the protein kinase superfamily.</text>
</comment>
<comment type="catalytic activity">
    <reaction evidence="10">
        <text>L-threonyl-[protein] + ATP = O-phospho-L-threonyl-[protein] + ADP + H(+)</text>
        <dbReference type="Rhea" id="RHEA:46608"/>
        <dbReference type="Rhea" id="RHEA-COMP:11060"/>
        <dbReference type="Rhea" id="RHEA-COMP:11605"/>
        <dbReference type="ChEBI" id="CHEBI:15378"/>
        <dbReference type="ChEBI" id="CHEBI:30013"/>
        <dbReference type="ChEBI" id="CHEBI:30616"/>
        <dbReference type="ChEBI" id="CHEBI:61977"/>
        <dbReference type="ChEBI" id="CHEBI:456216"/>
        <dbReference type="EC" id="2.7.11.1"/>
    </reaction>
</comment>
<dbReference type="PANTHER" id="PTHR22984">
    <property type="entry name" value="SERINE/THREONINE-PROTEIN KINASE PIM"/>
    <property type="match status" value="1"/>
</dbReference>
<dbReference type="PROSITE" id="PS50011">
    <property type="entry name" value="PROTEIN_KINASE_DOM"/>
    <property type="match status" value="1"/>
</dbReference>
<evidence type="ECO:0000256" key="13">
    <source>
        <dbReference type="RuleBase" id="RU000304"/>
    </source>
</evidence>
<dbReference type="PROSITE" id="PS00107">
    <property type="entry name" value="PROTEIN_KINASE_ATP"/>
    <property type="match status" value="1"/>
</dbReference>
<evidence type="ECO:0000313" key="15">
    <source>
        <dbReference type="WBParaSite" id="GPUH_0001585101-mRNA-1"/>
    </source>
</evidence>
<organism evidence="15">
    <name type="scientific">Gongylonema pulchrum</name>
    <dbReference type="NCBI Taxonomy" id="637853"/>
    <lineage>
        <taxon>Eukaryota</taxon>
        <taxon>Metazoa</taxon>
        <taxon>Ecdysozoa</taxon>
        <taxon>Nematoda</taxon>
        <taxon>Chromadorea</taxon>
        <taxon>Rhabditida</taxon>
        <taxon>Spirurina</taxon>
        <taxon>Spiruromorpha</taxon>
        <taxon>Spiruroidea</taxon>
        <taxon>Gongylonematidae</taxon>
        <taxon>Gongylonema</taxon>
    </lineage>
</organism>
<evidence type="ECO:0000256" key="10">
    <source>
        <dbReference type="ARBA" id="ARBA00047899"/>
    </source>
</evidence>
<keyword evidence="9" id="KW-1035">Host cytoplasm</keyword>
<feature type="domain" description="Protein kinase" evidence="14">
    <location>
        <begin position="1"/>
        <end position="251"/>
    </location>
</feature>
<dbReference type="Pfam" id="PF00069">
    <property type="entry name" value="Pkinase"/>
    <property type="match status" value="1"/>
</dbReference>
<protein>
    <recommendedName>
        <fullName evidence="3">Serine/threonine-protein kinase 1</fullName>
        <ecNumber evidence="2">2.7.11.1</ecNumber>
    </recommendedName>
</protein>
<name>A0A183E4D8_9BILA</name>
<comment type="subcellular location">
    <subcellularLocation>
        <location evidence="1">Host cytoplasm</location>
    </subcellularLocation>
</comment>
<accession>A0A183E4D8</accession>
<evidence type="ECO:0000256" key="6">
    <source>
        <dbReference type="ARBA" id="ARBA00022741"/>
    </source>
</evidence>
<evidence type="ECO:0000259" key="14">
    <source>
        <dbReference type="PROSITE" id="PS50011"/>
    </source>
</evidence>
<dbReference type="Gene3D" id="3.30.200.20">
    <property type="entry name" value="Phosphorylase Kinase, domain 1"/>
    <property type="match status" value="1"/>
</dbReference>
<dbReference type="GO" id="GO:0004674">
    <property type="term" value="F:protein serine/threonine kinase activity"/>
    <property type="evidence" value="ECO:0007669"/>
    <property type="project" value="UniProtKB-KW"/>
</dbReference>
<feature type="binding site" evidence="12">
    <location>
        <position position="24"/>
    </location>
    <ligand>
        <name>ATP</name>
        <dbReference type="ChEBI" id="CHEBI:30616"/>
    </ligand>
</feature>
<dbReference type="InterPro" id="IPR051138">
    <property type="entry name" value="PIM_Ser/Thr_kinase"/>
</dbReference>
<evidence type="ECO:0000256" key="9">
    <source>
        <dbReference type="ARBA" id="ARBA00023200"/>
    </source>
</evidence>
<evidence type="ECO:0000256" key="3">
    <source>
        <dbReference type="ARBA" id="ARBA00016885"/>
    </source>
</evidence>
<keyword evidence="8 12" id="KW-0067">ATP-binding</keyword>
<reference evidence="15" key="1">
    <citation type="submission" date="2016-06" db="UniProtKB">
        <authorList>
            <consortium name="WormBaseParasite"/>
        </authorList>
    </citation>
    <scope>IDENTIFICATION</scope>
</reference>
<evidence type="ECO:0000256" key="7">
    <source>
        <dbReference type="ARBA" id="ARBA00022777"/>
    </source>
</evidence>
<dbReference type="SUPFAM" id="SSF56112">
    <property type="entry name" value="Protein kinase-like (PK-like)"/>
    <property type="match status" value="1"/>
</dbReference>
<proteinExistence type="inferred from homology"/>
<dbReference type="PROSITE" id="PS00108">
    <property type="entry name" value="PROTEIN_KINASE_ST"/>
    <property type="match status" value="1"/>
</dbReference>
<comment type="catalytic activity">
    <reaction evidence="11">
        <text>L-seryl-[protein] + ATP = O-phospho-L-seryl-[protein] + ADP + H(+)</text>
        <dbReference type="Rhea" id="RHEA:17989"/>
        <dbReference type="Rhea" id="RHEA-COMP:9863"/>
        <dbReference type="Rhea" id="RHEA-COMP:11604"/>
        <dbReference type="ChEBI" id="CHEBI:15378"/>
        <dbReference type="ChEBI" id="CHEBI:29999"/>
        <dbReference type="ChEBI" id="CHEBI:30616"/>
        <dbReference type="ChEBI" id="CHEBI:83421"/>
        <dbReference type="ChEBI" id="CHEBI:456216"/>
        <dbReference type="EC" id="2.7.11.1"/>
    </reaction>
</comment>
<evidence type="ECO:0000256" key="2">
    <source>
        <dbReference type="ARBA" id="ARBA00012513"/>
    </source>
</evidence>
<evidence type="ECO:0000256" key="11">
    <source>
        <dbReference type="ARBA" id="ARBA00048679"/>
    </source>
</evidence>
<dbReference type="InterPro" id="IPR008271">
    <property type="entry name" value="Ser/Thr_kinase_AS"/>
</dbReference>
<dbReference type="EC" id="2.7.11.1" evidence="2"/>
<evidence type="ECO:0000256" key="4">
    <source>
        <dbReference type="ARBA" id="ARBA00022527"/>
    </source>
</evidence>
<dbReference type="InterPro" id="IPR017441">
    <property type="entry name" value="Protein_kinase_ATP_BS"/>
</dbReference>
<dbReference type="SMART" id="SM00220">
    <property type="entry name" value="S_TKc"/>
    <property type="match status" value="1"/>
</dbReference>
<dbReference type="GO" id="GO:0030430">
    <property type="term" value="C:host cell cytoplasm"/>
    <property type="evidence" value="ECO:0007669"/>
    <property type="project" value="UniProtKB-SubCell"/>
</dbReference>
<dbReference type="InterPro" id="IPR011009">
    <property type="entry name" value="Kinase-like_dom_sf"/>
</dbReference>
<keyword evidence="5" id="KW-0808">Transferase</keyword>
<evidence type="ECO:0000256" key="5">
    <source>
        <dbReference type="ARBA" id="ARBA00022679"/>
    </source>
</evidence>
<dbReference type="Gene3D" id="1.10.510.10">
    <property type="entry name" value="Transferase(Phosphotransferase) domain 1"/>
    <property type="match status" value="1"/>
</dbReference>
<sequence>LGRGGFGTVYSGFRITDGLPVAVKFVAMNNIKKWTEASVFGREVLPLEIVLLMECMSIPGVIRIYDWFERKDGFLMVMERPTPCQDLFDYISERGWLDESVARIFFKQVVDTAAACSDVNVVHRDIKDENLVVNLKTGQLKLIDFGSGAYCKPLGQHFTDFEGTRVYSPPEWILQCRYDSCKATVWSLGILLYDMVCGDIPFHCDEDIIRPAPLIWRRKISQSCKDLILECLKHDPDERCSLEDVLYHPWLSEGNTSLPLPVNELNASRHKLGSIPAKLEIHVEQHPVTRYAMPSTGASESHLKYAFMQNGKHGADGTAAAADMDDEADEASRSAASALTCQSNWDHFREFRPCVNGSISVSSSCSSTSSGYSTLSSPRTGSLMLGSY</sequence>
<dbReference type="GO" id="GO:0005524">
    <property type="term" value="F:ATP binding"/>
    <property type="evidence" value="ECO:0007669"/>
    <property type="project" value="UniProtKB-UniRule"/>
</dbReference>
<dbReference type="GO" id="GO:0005737">
    <property type="term" value="C:cytoplasm"/>
    <property type="evidence" value="ECO:0007669"/>
    <property type="project" value="TreeGrafter"/>
</dbReference>
<evidence type="ECO:0000256" key="1">
    <source>
        <dbReference type="ARBA" id="ARBA00004192"/>
    </source>
</evidence>
<dbReference type="PANTHER" id="PTHR22984:SF25">
    <property type="entry name" value="PROTEIN KINASE DOMAIN-CONTAINING PROTEIN"/>
    <property type="match status" value="1"/>
</dbReference>
<keyword evidence="4 13" id="KW-0723">Serine/threonine-protein kinase</keyword>
<keyword evidence="6 12" id="KW-0547">Nucleotide-binding</keyword>
<dbReference type="CDD" id="cd14005">
    <property type="entry name" value="STKc_PIM"/>
    <property type="match status" value="1"/>
</dbReference>
<evidence type="ECO:0000256" key="8">
    <source>
        <dbReference type="ARBA" id="ARBA00022840"/>
    </source>
</evidence>
<keyword evidence="7" id="KW-0418">Kinase</keyword>